<protein>
    <recommendedName>
        <fullName evidence="4">Core-binding (CB) domain-containing protein</fullName>
    </recommendedName>
</protein>
<keyword evidence="3" id="KW-0812">Transmembrane</keyword>
<dbReference type="PROSITE" id="PS51900">
    <property type="entry name" value="CB"/>
    <property type="match status" value="1"/>
</dbReference>
<sequence>MENIFQKITAKKITAYQKRLAEELKLSPATVKRRLSSIRKFCEWAQKQGYLEENPFEISPRRSSLDFARDKHGFTTVQPATIRGVSYFKSSLSNIYKTYHSISITKYFHYALLIIFCAALGFGVYDQFFKKAPSPFAYPTSLTRPNRYLSFQGRLTDSSNNPISSATNIVFKLWKTSSAGTEGNCVGGVGEDCLWTSQTCAVTPDQDGIFSIILGTTSGNGYTCSSAIEIPATVFSENQNIY</sequence>
<dbReference type="EMBL" id="PFEK01000056">
    <property type="protein sequence ID" value="PJE67353.1"/>
    <property type="molecule type" value="Genomic_DNA"/>
</dbReference>
<name>A0A2M8L355_9BACT</name>
<evidence type="ECO:0000259" key="4">
    <source>
        <dbReference type="PROSITE" id="PS51900"/>
    </source>
</evidence>
<proteinExistence type="predicted"/>
<dbReference type="InterPro" id="IPR011010">
    <property type="entry name" value="DNA_brk_join_enz"/>
</dbReference>
<dbReference type="SUPFAM" id="SSF56349">
    <property type="entry name" value="DNA breaking-rejoining enzymes"/>
    <property type="match status" value="1"/>
</dbReference>
<keyword evidence="3" id="KW-0472">Membrane</keyword>
<gene>
    <name evidence="5" type="ORF">COU95_02920</name>
</gene>
<evidence type="ECO:0000256" key="1">
    <source>
        <dbReference type="ARBA" id="ARBA00023125"/>
    </source>
</evidence>
<comment type="caution">
    <text evidence="5">The sequence shown here is derived from an EMBL/GenBank/DDBJ whole genome shotgun (WGS) entry which is preliminary data.</text>
</comment>
<keyword evidence="3" id="KW-1133">Transmembrane helix</keyword>
<dbReference type="InterPro" id="IPR010998">
    <property type="entry name" value="Integrase_recombinase_N"/>
</dbReference>
<evidence type="ECO:0000313" key="6">
    <source>
        <dbReference type="Proteomes" id="UP000231474"/>
    </source>
</evidence>
<accession>A0A2M8L355</accession>
<feature type="domain" description="Core-binding (CB)" evidence="4">
    <location>
        <begin position="1"/>
        <end position="46"/>
    </location>
</feature>
<evidence type="ECO:0000313" key="5">
    <source>
        <dbReference type="EMBL" id="PJE67353.1"/>
    </source>
</evidence>
<feature type="non-terminal residue" evidence="5">
    <location>
        <position position="242"/>
    </location>
</feature>
<evidence type="ECO:0000256" key="2">
    <source>
        <dbReference type="PROSITE-ProRule" id="PRU01248"/>
    </source>
</evidence>
<keyword evidence="1 2" id="KW-0238">DNA-binding</keyword>
<reference evidence="6" key="1">
    <citation type="submission" date="2017-09" db="EMBL/GenBank/DDBJ databases">
        <title>Depth-based differentiation of microbial function through sediment-hosted aquifers and enrichment of novel symbionts in the deep terrestrial subsurface.</title>
        <authorList>
            <person name="Probst A.J."/>
            <person name="Ladd B."/>
            <person name="Jarett J.K."/>
            <person name="Geller-Mcgrath D.E."/>
            <person name="Sieber C.M.K."/>
            <person name="Emerson J.B."/>
            <person name="Anantharaman K."/>
            <person name="Thomas B.C."/>
            <person name="Malmstrom R."/>
            <person name="Stieglmeier M."/>
            <person name="Klingl A."/>
            <person name="Woyke T."/>
            <person name="Ryan C.M."/>
            <person name="Banfield J.F."/>
        </authorList>
    </citation>
    <scope>NUCLEOTIDE SEQUENCE [LARGE SCALE GENOMIC DNA]</scope>
</reference>
<dbReference type="Proteomes" id="UP000231474">
    <property type="component" value="Unassembled WGS sequence"/>
</dbReference>
<dbReference type="AlphaFoldDB" id="A0A2M8L355"/>
<dbReference type="InterPro" id="IPR044068">
    <property type="entry name" value="CB"/>
</dbReference>
<dbReference type="InterPro" id="IPR025269">
    <property type="entry name" value="SAM-like_dom"/>
</dbReference>
<organism evidence="5 6">
    <name type="scientific">Candidatus Shapirobacteria bacterium CG10_big_fil_rev_8_21_14_0_10_40_9</name>
    <dbReference type="NCBI Taxonomy" id="1974888"/>
    <lineage>
        <taxon>Bacteria</taxon>
        <taxon>Candidatus Shapironibacteriota</taxon>
    </lineage>
</organism>
<dbReference type="Gene3D" id="1.10.150.130">
    <property type="match status" value="1"/>
</dbReference>
<feature type="transmembrane region" description="Helical" evidence="3">
    <location>
        <begin position="107"/>
        <end position="125"/>
    </location>
</feature>
<dbReference type="Pfam" id="PF13102">
    <property type="entry name" value="Phage_int_SAM_5"/>
    <property type="match status" value="1"/>
</dbReference>
<evidence type="ECO:0000256" key="3">
    <source>
        <dbReference type="SAM" id="Phobius"/>
    </source>
</evidence>
<dbReference type="GO" id="GO:0003677">
    <property type="term" value="F:DNA binding"/>
    <property type="evidence" value="ECO:0007669"/>
    <property type="project" value="UniProtKB-UniRule"/>
</dbReference>